<dbReference type="InterPro" id="IPR001296">
    <property type="entry name" value="Glyco_trans_1"/>
</dbReference>
<evidence type="ECO:0000259" key="4">
    <source>
        <dbReference type="Pfam" id="PF00534"/>
    </source>
</evidence>
<keyword evidence="3" id="KW-0472">Membrane</keyword>
<keyword evidence="1" id="KW-0328">Glycosyltransferase</keyword>
<dbReference type="Pfam" id="PF00534">
    <property type="entry name" value="Glycos_transf_1"/>
    <property type="match status" value="1"/>
</dbReference>
<protein>
    <recommendedName>
        <fullName evidence="4">Glycosyl transferase family 1 domain-containing protein</fullName>
    </recommendedName>
</protein>
<dbReference type="AlphaFoldDB" id="A0A0F9FNN5"/>
<evidence type="ECO:0000313" key="5">
    <source>
        <dbReference type="EMBL" id="KKL87838.1"/>
    </source>
</evidence>
<dbReference type="EMBL" id="LAZR01020728">
    <property type="protein sequence ID" value="KKL87838.1"/>
    <property type="molecule type" value="Genomic_DNA"/>
</dbReference>
<gene>
    <name evidence="5" type="ORF">LCGC14_1930710</name>
</gene>
<reference evidence="5" key="1">
    <citation type="journal article" date="2015" name="Nature">
        <title>Complex archaea that bridge the gap between prokaryotes and eukaryotes.</title>
        <authorList>
            <person name="Spang A."/>
            <person name="Saw J.H."/>
            <person name="Jorgensen S.L."/>
            <person name="Zaremba-Niedzwiedzka K."/>
            <person name="Martijn J."/>
            <person name="Lind A.E."/>
            <person name="van Eijk R."/>
            <person name="Schleper C."/>
            <person name="Guy L."/>
            <person name="Ettema T.J."/>
        </authorList>
    </citation>
    <scope>NUCLEOTIDE SEQUENCE</scope>
</reference>
<dbReference type="SUPFAM" id="SSF53756">
    <property type="entry name" value="UDP-Glycosyltransferase/glycogen phosphorylase"/>
    <property type="match status" value="1"/>
</dbReference>
<proteinExistence type="predicted"/>
<name>A0A0F9FNN5_9ZZZZ</name>
<feature type="transmembrane region" description="Helical" evidence="3">
    <location>
        <begin position="50"/>
        <end position="70"/>
    </location>
</feature>
<evidence type="ECO:0000256" key="2">
    <source>
        <dbReference type="ARBA" id="ARBA00022679"/>
    </source>
</evidence>
<feature type="domain" description="Glycosyl transferase family 1" evidence="4">
    <location>
        <begin position="177"/>
        <end position="331"/>
    </location>
</feature>
<dbReference type="Gene3D" id="3.40.50.2000">
    <property type="entry name" value="Glycogen Phosphorylase B"/>
    <property type="match status" value="2"/>
</dbReference>
<keyword evidence="3" id="KW-0812">Transmembrane</keyword>
<keyword evidence="2" id="KW-0808">Transferase</keyword>
<dbReference type="CDD" id="cd03801">
    <property type="entry name" value="GT4_PimA-like"/>
    <property type="match status" value="1"/>
</dbReference>
<evidence type="ECO:0000256" key="3">
    <source>
        <dbReference type="SAM" id="Phobius"/>
    </source>
</evidence>
<comment type="caution">
    <text evidence="5">The sequence shown here is derived from an EMBL/GenBank/DDBJ whole genome shotgun (WGS) entry which is preliminary data.</text>
</comment>
<keyword evidence="3" id="KW-1133">Transmembrane helix</keyword>
<organism evidence="5">
    <name type="scientific">marine sediment metagenome</name>
    <dbReference type="NCBI Taxonomy" id="412755"/>
    <lineage>
        <taxon>unclassified sequences</taxon>
        <taxon>metagenomes</taxon>
        <taxon>ecological metagenomes</taxon>
    </lineage>
</organism>
<dbReference type="PANTHER" id="PTHR12526:SF640">
    <property type="entry name" value="COLANIC ACID BIOSYNTHESIS GLYCOSYLTRANSFERASE WCAL-RELATED"/>
    <property type="match status" value="1"/>
</dbReference>
<evidence type="ECO:0000256" key="1">
    <source>
        <dbReference type="ARBA" id="ARBA00022676"/>
    </source>
</evidence>
<dbReference type="GO" id="GO:0016757">
    <property type="term" value="F:glycosyltransferase activity"/>
    <property type="evidence" value="ECO:0007669"/>
    <property type="project" value="UniProtKB-KW"/>
</dbReference>
<dbReference type="PANTHER" id="PTHR12526">
    <property type="entry name" value="GLYCOSYLTRANSFERASE"/>
    <property type="match status" value="1"/>
</dbReference>
<accession>A0A0F9FNN5</accession>
<sequence>MKKRINLMVGPKREGQGGISTVINSYFEMGFVDENNIKLVSVNKSGVSHFLMKLFFLLSIFKIIFLLLLYKIEVAHIHMASRGSYSRKSLIVRILKFFNVKVILHLHGAEFRDFYSNECSDDKQQHIRNTFMMVDKVLVLSTQWLDWAAVTFPSTEHFQVLYNSVIPIANNGSDSQIGKVVFLGRIGERKGAGDLIRAFKKVKAKCPNAKLELAGDGDIEKFTALAYELDISDSVMFLGWISGDKKLSVLRSADIYCLPSYNEGFPMGVIEAMSANVCVVSTYAGGIPDAIESDKDGLLVNAGDVEALAQALIKLIQDRELNAQLAKSGKTKFENNFSQQAILPQLQSIYDSLSRKAEAM</sequence>